<keyword evidence="4" id="KW-1185">Reference proteome</keyword>
<organism evidence="3 4">
    <name type="scientific">Trichoderma asperellum (strain ATCC 204424 / CBS 433.97 / NBRC 101777)</name>
    <dbReference type="NCBI Taxonomy" id="1042311"/>
    <lineage>
        <taxon>Eukaryota</taxon>
        <taxon>Fungi</taxon>
        <taxon>Dikarya</taxon>
        <taxon>Ascomycota</taxon>
        <taxon>Pezizomycotina</taxon>
        <taxon>Sordariomycetes</taxon>
        <taxon>Hypocreomycetidae</taxon>
        <taxon>Hypocreales</taxon>
        <taxon>Hypocreaceae</taxon>
        <taxon>Trichoderma</taxon>
    </lineage>
</organism>
<dbReference type="PROSITE" id="PS51257">
    <property type="entry name" value="PROKAR_LIPOPROTEIN"/>
    <property type="match status" value="1"/>
</dbReference>
<dbReference type="EMBL" id="KZ679258">
    <property type="protein sequence ID" value="PTB44638.1"/>
    <property type="molecule type" value="Genomic_DNA"/>
</dbReference>
<evidence type="ECO:0000256" key="1">
    <source>
        <dbReference type="SAM" id="MobiDB-lite"/>
    </source>
</evidence>
<name>A0A2T3ZIJ9_TRIA4</name>
<evidence type="ECO:0000313" key="4">
    <source>
        <dbReference type="Proteomes" id="UP000240493"/>
    </source>
</evidence>
<feature type="compositionally biased region" description="Polar residues" evidence="1">
    <location>
        <begin position="136"/>
        <end position="184"/>
    </location>
</feature>
<dbReference type="STRING" id="1042311.A0A2T3ZIJ9"/>
<proteinExistence type="predicted"/>
<dbReference type="Proteomes" id="UP000240493">
    <property type="component" value="Unassembled WGS sequence"/>
</dbReference>
<gene>
    <name evidence="3" type="ORF">M441DRAFT_352605</name>
</gene>
<sequence>MAVISKLLPVAAVLLGCVNNAAALAVREPVDRLDTYYRVEIGPGFTKTTSSLTDLASKHGSAGIGKRGQEDHGPDCDCKLHTVYMTQRDFDKVNRSEGAMDQPGNGNSVESDNGPRGKTGYQGPRGSRFAKAAPWPSNQNSTQVVQNSGYQGQNSAQSYQGQQNSAPTYQGQQNSAPTYQGQPEQRTDLSRA</sequence>
<feature type="chain" id="PRO_5015394235" evidence="2">
    <location>
        <begin position="24"/>
        <end position="192"/>
    </location>
</feature>
<feature type="signal peptide" evidence="2">
    <location>
        <begin position="1"/>
        <end position="23"/>
    </location>
</feature>
<dbReference type="AlphaFoldDB" id="A0A2T3ZIJ9"/>
<reference evidence="3 4" key="1">
    <citation type="submission" date="2016-07" db="EMBL/GenBank/DDBJ databases">
        <title>Multiple horizontal gene transfer events from other fungi enriched the ability of initially mycotrophic Trichoderma (Ascomycota) to feed on dead plant biomass.</title>
        <authorList>
            <consortium name="DOE Joint Genome Institute"/>
            <person name="Aerts A."/>
            <person name="Atanasova L."/>
            <person name="Chenthamara K."/>
            <person name="Zhang J."/>
            <person name="Grujic M."/>
            <person name="Henrissat B."/>
            <person name="Kuo A."/>
            <person name="Salamov A."/>
            <person name="Lipzen A."/>
            <person name="Labutti K."/>
            <person name="Barry K."/>
            <person name="Miao Y."/>
            <person name="Rahimi M.J."/>
            <person name="Shen Q."/>
            <person name="Grigoriev I.V."/>
            <person name="Kubicek C.P."/>
            <person name="Druzhinina I.S."/>
        </authorList>
    </citation>
    <scope>NUCLEOTIDE SEQUENCE [LARGE SCALE GENOMIC DNA]</scope>
    <source>
        <strain evidence="3 4">CBS 433.97</strain>
    </source>
</reference>
<keyword evidence="2" id="KW-0732">Signal</keyword>
<evidence type="ECO:0000313" key="3">
    <source>
        <dbReference type="EMBL" id="PTB44638.1"/>
    </source>
</evidence>
<dbReference type="OrthoDB" id="10255512at2759"/>
<evidence type="ECO:0000256" key="2">
    <source>
        <dbReference type="SAM" id="SignalP"/>
    </source>
</evidence>
<accession>A0A2T3ZIJ9</accession>
<protein>
    <submittedName>
        <fullName evidence="3">Uncharacterized protein</fullName>
    </submittedName>
</protein>
<feature type="region of interest" description="Disordered" evidence="1">
    <location>
        <begin position="95"/>
        <end position="192"/>
    </location>
</feature>